<dbReference type="SUPFAM" id="SSF53067">
    <property type="entry name" value="Actin-like ATPase domain"/>
    <property type="match status" value="1"/>
</dbReference>
<reference evidence="2 3" key="1">
    <citation type="submission" date="2021-08" db="EMBL/GenBank/DDBJ databases">
        <authorList>
            <person name="Tuo L."/>
        </authorList>
    </citation>
    <scope>NUCLEOTIDE SEQUENCE [LARGE SCALE GENOMIC DNA]</scope>
    <source>
        <strain evidence="2 3">JCM 31229</strain>
    </source>
</reference>
<proteinExistence type="predicted"/>
<evidence type="ECO:0000259" key="1">
    <source>
        <dbReference type="Pfam" id="PF00814"/>
    </source>
</evidence>
<dbReference type="InterPro" id="IPR000905">
    <property type="entry name" value="Gcp-like_dom"/>
</dbReference>
<dbReference type="Pfam" id="PF00814">
    <property type="entry name" value="TsaD"/>
    <property type="match status" value="1"/>
</dbReference>
<dbReference type="Proteomes" id="UP000706039">
    <property type="component" value="Unassembled WGS sequence"/>
</dbReference>
<gene>
    <name evidence="2" type="primary">tsaB</name>
    <name evidence="2" type="ORF">K7G82_17395</name>
</gene>
<dbReference type="GO" id="GO:0061711">
    <property type="term" value="F:tRNA N(6)-L-threonylcarbamoyladenine synthase activity"/>
    <property type="evidence" value="ECO:0007669"/>
    <property type="project" value="UniProtKB-EC"/>
</dbReference>
<protein>
    <submittedName>
        <fullName evidence="2">tRNA (Adenosine(37)-N6)-threonylcarbamoyltransferase complex dimerization subunit type 1 TsaB</fullName>
        <ecNumber evidence="2">2.3.1.234</ecNumber>
    </submittedName>
</protein>
<keyword evidence="2" id="KW-0808">Transferase</keyword>
<dbReference type="NCBIfam" id="TIGR03725">
    <property type="entry name" value="T6A_YeaZ"/>
    <property type="match status" value="1"/>
</dbReference>
<evidence type="ECO:0000313" key="3">
    <source>
        <dbReference type="Proteomes" id="UP000706039"/>
    </source>
</evidence>
<dbReference type="Gene3D" id="3.30.420.40">
    <property type="match status" value="2"/>
</dbReference>
<sequence length="203" mass="20712">MRTLVIETATGACSVALIEHGAVIAHAHEEVGRGHAERLIPMIAALPDKGRAGEILVDCGPGSFTGVRVGLAAARALGLAWGAVVHGYSSLALIAAAADWNDVDSLAVAIDGGHGQLFVQRFAKEPMKPLSDLASLVPEEAARFVPDDRIVGNAAATLVAARGSGHAASVGLEAARVVVLPVELRALAAVPIYGRAPDAKPMA</sequence>
<evidence type="ECO:0000313" key="2">
    <source>
        <dbReference type="EMBL" id="MBY8824083.1"/>
    </source>
</evidence>
<dbReference type="RefSeq" id="WP_222991176.1">
    <property type="nucleotide sequence ID" value="NZ_JAINVV010000008.1"/>
</dbReference>
<dbReference type="EC" id="2.3.1.234" evidence="2"/>
<organism evidence="2 3">
    <name type="scientific">Sphingomonas colocasiae</name>
    <dbReference type="NCBI Taxonomy" id="1848973"/>
    <lineage>
        <taxon>Bacteria</taxon>
        <taxon>Pseudomonadati</taxon>
        <taxon>Pseudomonadota</taxon>
        <taxon>Alphaproteobacteria</taxon>
        <taxon>Sphingomonadales</taxon>
        <taxon>Sphingomonadaceae</taxon>
        <taxon>Sphingomonas</taxon>
    </lineage>
</organism>
<accession>A0ABS7PS14</accession>
<dbReference type="EMBL" id="JAINVV010000008">
    <property type="protein sequence ID" value="MBY8824083.1"/>
    <property type="molecule type" value="Genomic_DNA"/>
</dbReference>
<dbReference type="InterPro" id="IPR043129">
    <property type="entry name" value="ATPase_NBD"/>
</dbReference>
<feature type="domain" description="Gcp-like" evidence="1">
    <location>
        <begin position="29"/>
        <end position="120"/>
    </location>
</feature>
<dbReference type="InterPro" id="IPR022496">
    <property type="entry name" value="T6A_TsaB"/>
</dbReference>
<name>A0ABS7PS14_9SPHN</name>
<keyword evidence="3" id="KW-1185">Reference proteome</keyword>
<comment type="caution">
    <text evidence="2">The sequence shown here is derived from an EMBL/GenBank/DDBJ whole genome shotgun (WGS) entry which is preliminary data.</text>
</comment>
<keyword evidence="2" id="KW-0012">Acyltransferase</keyword>